<keyword evidence="2" id="KW-1185">Reference proteome</keyword>
<organism evidence="1 2">
    <name type="scientific">Colletotrichum orchidophilum</name>
    <dbReference type="NCBI Taxonomy" id="1209926"/>
    <lineage>
        <taxon>Eukaryota</taxon>
        <taxon>Fungi</taxon>
        <taxon>Dikarya</taxon>
        <taxon>Ascomycota</taxon>
        <taxon>Pezizomycotina</taxon>
        <taxon>Sordariomycetes</taxon>
        <taxon>Hypocreomycetidae</taxon>
        <taxon>Glomerellales</taxon>
        <taxon>Glomerellaceae</taxon>
        <taxon>Colletotrichum</taxon>
    </lineage>
</organism>
<dbReference type="EMBL" id="MJBS01000098">
    <property type="protein sequence ID" value="OHE94535.1"/>
    <property type="molecule type" value="Genomic_DNA"/>
</dbReference>
<dbReference type="Proteomes" id="UP000176998">
    <property type="component" value="Unassembled WGS sequence"/>
</dbReference>
<proteinExistence type="predicted"/>
<sequence length="59" mass="7323">ITLYLLLEYVYKNKINLFIKFFINYTIRSEFFIIFYKAFNKNILNKNIKSAFYKVRILL</sequence>
<dbReference type="RefSeq" id="XP_022471697.1">
    <property type="nucleotide sequence ID" value="XM_022621797.1"/>
</dbReference>
<dbReference type="GeneID" id="34563307"/>
<evidence type="ECO:0000313" key="2">
    <source>
        <dbReference type="Proteomes" id="UP000176998"/>
    </source>
</evidence>
<protein>
    <submittedName>
        <fullName evidence="1">Uncharacterized protein</fullName>
    </submittedName>
</protein>
<feature type="non-terminal residue" evidence="1">
    <location>
        <position position="1"/>
    </location>
</feature>
<comment type="caution">
    <text evidence="1">The sequence shown here is derived from an EMBL/GenBank/DDBJ whole genome shotgun (WGS) entry which is preliminary data.</text>
</comment>
<dbReference type="OrthoDB" id="5420958at2759"/>
<accession>A0A1G4AZM8</accession>
<evidence type="ECO:0000313" key="1">
    <source>
        <dbReference type="EMBL" id="OHE94535.1"/>
    </source>
</evidence>
<reference evidence="1 2" key="1">
    <citation type="submission" date="2016-09" db="EMBL/GenBank/DDBJ databases">
        <authorList>
            <person name="Capua I."/>
            <person name="De Benedictis P."/>
            <person name="Joannis T."/>
            <person name="Lombin L.H."/>
            <person name="Cattoli G."/>
        </authorList>
    </citation>
    <scope>NUCLEOTIDE SEQUENCE [LARGE SCALE GENOMIC DNA]</scope>
    <source>
        <strain evidence="1 2">IMI 309357</strain>
    </source>
</reference>
<gene>
    <name evidence="1" type="ORF">CORC01_10168</name>
</gene>
<name>A0A1G4AZM8_9PEZI</name>
<dbReference type="AlphaFoldDB" id="A0A1G4AZM8"/>